<dbReference type="EMBL" id="VWOX01000008">
    <property type="protein sequence ID" value="KAA5542175.1"/>
    <property type="molecule type" value="Genomic_DNA"/>
</dbReference>
<comment type="caution">
    <text evidence="3">The sequence shown here is derived from an EMBL/GenBank/DDBJ whole genome shotgun (WGS) entry which is preliminary data.</text>
</comment>
<evidence type="ECO:0000313" key="4">
    <source>
        <dbReference type="Proteomes" id="UP000324479"/>
    </source>
</evidence>
<dbReference type="AlphaFoldDB" id="A0A5M6DAD9"/>
<dbReference type="GO" id="GO:0044781">
    <property type="term" value="P:bacterial-type flagellum organization"/>
    <property type="evidence" value="ECO:0007669"/>
    <property type="project" value="UniProtKB-KW"/>
</dbReference>
<dbReference type="InterPro" id="IPR036107">
    <property type="entry name" value="CsrA_sf"/>
</dbReference>
<comment type="function">
    <text evidence="1">A translational regulator that binds mRNA to regulate translation initiation and/or mRNA stability. Usually binds in the 5'-UTR at or near the Shine-Dalgarno sequence preventing ribosome-binding, thus repressing translation. Its main target seems to be the major flagellin gene, while its function is anatagonized by FliW.</text>
</comment>
<keyword evidence="1" id="KW-1005">Bacterial flagellum biogenesis</keyword>
<proteinExistence type="inferred from homology"/>
<dbReference type="GO" id="GO:0045947">
    <property type="term" value="P:negative regulation of translational initiation"/>
    <property type="evidence" value="ECO:0007669"/>
    <property type="project" value="UniProtKB-UniRule"/>
</dbReference>
<accession>A0A5M6DAD9</accession>
<dbReference type="GO" id="GO:0005737">
    <property type="term" value="C:cytoplasm"/>
    <property type="evidence" value="ECO:0007669"/>
    <property type="project" value="UniProtKB-SubCell"/>
</dbReference>
<evidence type="ECO:0000313" key="3">
    <source>
        <dbReference type="EMBL" id="KAA5542175.1"/>
    </source>
</evidence>
<protein>
    <recommendedName>
        <fullName evidence="1">Translational regulator CsrA</fullName>
    </recommendedName>
</protein>
<dbReference type="GO" id="GO:0006402">
    <property type="term" value="P:mRNA catabolic process"/>
    <property type="evidence" value="ECO:0007669"/>
    <property type="project" value="InterPro"/>
</dbReference>
<dbReference type="SUPFAM" id="SSF117130">
    <property type="entry name" value="CsrA-like"/>
    <property type="match status" value="1"/>
</dbReference>
<keyword evidence="1" id="KW-0963">Cytoplasm</keyword>
<organism evidence="3 4">
    <name type="scientific">Roseiconus nitratireducens</name>
    <dbReference type="NCBI Taxonomy" id="2605748"/>
    <lineage>
        <taxon>Bacteria</taxon>
        <taxon>Pseudomonadati</taxon>
        <taxon>Planctomycetota</taxon>
        <taxon>Planctomycetia</taxon>
        <taxon>Pirellulales</taxon>
        <taxon>Pirellulaceae</taxon>
        <taxon>Roseiconus</taxon>
    </lineage>
</organism>
<dbReference type="GO" id="GO:1902208">
    <property type="term" value="P:regulation of bacterial-type flagellum assembly"/>
    <property type="evidence" value="ECO:0007669"/>
    <property type="project" value="UniProtKB-UniRule"/>
</dbReference>
<dbReference type="Gene3D" id="2.60.40.4380">
    <property type="entry name" value="Translational regulator CsrA"/>
    <property type="match status" value="1"/>
</dbReference>
<sequence>MRHVSYMECAMLVLSRRENDRISFPALGITIQVVRLSRSRAAIGIEAPKGIRVIREELLDPITGDDPAAAGDDLVTAIQTRAEQILRAEIRDEVDSATDLISRARQRLSQGETDQAMSLMDSALERLDSFCGSPERREVKRDARSTDQVAEVSAPYGRAYGPADGCEPDASRGPRWASPKRSVVFLDVSPPDQPASDRGAADRRVAASAVIDA</sequence>
<comment type="subunit">
    <text evidence="1">Homodimer; the beta-strands of each monomer intercalate to form a hydrophobic core, while the alpha-helices form wings that extend away from the core.</text>
</comment>
<dbReference type="GO" id="GO:0006109">
    <property type="term" value="P:regulation of carbohydrate metabolic process"/>
    <property type="evidence" value="ECO:0007669"/>
    <property type="project" value="InterPro"/>
</dbReference>
<keyword evidence="1" id="KW-0810">Translation regulation</keyword>
<comment type="subcellular location">
    <subcellularLocation>
        <location evidence="1">Cytoplasm</location>
    </subcellularLocation>
</comment>
<dbReference type="Proteomes" id="UP000324479">
    <property type="component" value="Unassembled WGS sequence"/>
</dbReference>
<evidence type="ECO:0000256" key="2">
    <source>
        <dbReference type="SAM" id="MobiDB-lite"/>
    </source>
</evidence>
<comment type="similarity">
    <text evidence="1">Belongs to the CsrA/RsmA family.</text>
</comment>
<name>A0A5M6DAD9_9BACT</name>
<keyword evidence="4" id="KW-1185">Reference proteome</keyword>
<dbReference type="GO" id="GO:0048027">
    <property type="term" value="F:mRNA 5'-UTR binding"/>
    <property type="evidence" value="ECO:0007669"/>
    <property type="project" value="UniProtKB-UniRule"/>
</dbReference>
<keyword evidence="1" id="KW-0678">Repressor</keyword>
<reference evidence="3 4" key="1">
    <citation type="submission" date="2019-08" db="EMBL/GenBank/DDBJ databases">
        <authorList>
            <person name="Dhanesh K."/>
            <person name="Kumar G."/>
            <person name="Sasikala C."/>
            <person name="Venkata Ramana C."/>
        </authorList>
    </citation>
    <scope>NUCLEOTIDE SEQUENCE [LARGE SCALE GENOMIC DNA]</scope>
    <source>
        <strain evidence="3 4">JC645</strain>
    </source>
</reference>
<evidence type="ECO:0000256" key="1">
    <source>
        <dbReference type="HAMAP-Rule" id="MF_00167"/>
    </source>
</evidence>
<feature type="region of interest" description="Disordered" evidence="2">
    <location>
        <begin position="156"/>
        <end position="213"/>
    </location>
</feature>
<dbReference type="InterPro" id="IPR003751">
    <property type="entry name" value="CsrA"/>
</dbReference>
<dbReference type="HAMAP" id="MF_00167">
    <property type="entry name" value="CsrA"/>
    <property type="match status" value="1"/>
</dbReference>
<dbReference type="Pfam" id="PF02599">
    <property type="entry name" value="CsrA"/>
    <property type="match status" value="1"/>
</dbReference>
<keyword evidence="1" id="KW-0694">RNA-binding</keyword>
<gene>
    <name evidence="1" type="primary">csrA</name>
    <name evidence="3" type="ORF">FYK55_15320</name>
</gene>